<evidence type="ECO:0000256" key="5">
    <source>
        <dbReference type="ARBA" id="ARBA00022882"/>
    </source>
</evidence>
<dbReference type="InterPro" id="IPR041647">
    <property type="entry name" value="IRK_C"/>
</dbReference>
<dbReference type="Gene3D" id="2.60.40.1400">
    <property type="entry name" value="G protein-activated inward rectifier potassium channel 1"/>
    <property type="match status" value="1"/>
</dbReference>
<evidence type="ECO:0000256" key="9">
    <source>
        <dbReference type="ARBA" id="ARBA00023136"/>
    </source>
</evidence>
<feature type="domain" description="Potassium channel inwardly rectifying transmembrane" evidence="20">
    <location>
        <begin position="65"/>
        <end position="208"/>
    </location>
</feature>
<keyword evidence="10 17" id="KW-0407">Ion channel</keyword>
<dbReference type="InterPro" id="IPR040445">
    <property type="entry name" value="Kir_TM"/>
</dbReference>
<evidence type="ECO:0000256" key="17">
    <source>
        <dbReference type="RuleBase" id="RU003822"/>
    </source>
</evidence>
<feature type="compositionally biased region" description="Basic and acidic residues" evidence="18">
    <location>
        <begin position="516"/>
        <end position="526"/>
    </location>
</feature>
<comment type="similarity">
    <text evidence="12">Belongs to the inward rectifier-type potassium channel (TC 1.A.2.1) family. KCNJ9 subfamily.</text>
</comment>
<keyword evidence="2 17" id="KW-0813">Transport</keyword>
<gene>
    <name evidence="22" type="ORF">HOLleu_17775</name>
</gene>
<keyword evidence="23" id="KW-1185">Reference proteome</keyword>
<dbReference type="FunFam" id="2.60.40.1400:FF:000001">
    <property type="entry name" value="G protein-activated inward rectifier potassium channel 2"/>
    <property type="match status" value="1"/>
</dbReference>
<evidence type="ECO:0000259" key="21">
    <source>
        <dbReference type="Pfam" id="PF17655"/>
    </source>
</evidence>
<dbReference type="SUPFAM" id="SSF81296">
    <property type="entry name" value="E set domains"/>
    <property type="match status" value="1"/>
</dbReference>
<dbReference type="InterPro" id="IPR014756">
    <property type="entry name" value="Ig_E-set"/>
</dbReference>
<dbReference type="Pfam" id="PF17655">
    <property type="entry name" value="IRK_C"/>
    <property type="match status" value="1"/>
</dbReference>
<feature type="compositionally biased region" description="Basic and acidic residues" evidence="18">
    <location>
        <begin position="488"/>
        <end position="498"/>
    </location>
</feature>
<keyword evidence="8 17" id="KW-0406">Ion transport</keyword>
<dbReference type="EMBL" id="JAIZAY010000008">
    <property type="protein sequence ID" value="KAJ8037052.1"/>
    <property type="molecule type" value="Genomic_DNA"/>
</dbReference>
<feature type="domain" description="Inward rectifier potassium channel C-terminal" evidence="21">
    <location>
        <begin position="215"/>
        <end position="390"/>
    </location>
</feature>
<dbReference type="OrthoDB" id="273257at2759"/>
<evidence type="ECO:0000313" key="23">
    <source>
        <dbReference type="Proteomes" id="UP001152320"/>
    </source>
</evidence>
<evidence type="ECO:0000256" key="4">
    <source>
        <dbReference type="ARBA" id="ARBA00022692"/>
    </source>
</evidence>
<evidence type="ECO:0000256" key="2">
    <source>
        <dbReference type="ARBA" id="ARBA00022448"/>
    </source>
</evidence>
<dbReference type="FunFam" id="1.10.287.70:FF:000019">
    <property type="entry name" value="G protein-activated inward rectifier potassium channel 1"/>
    <property type="match status" value="1"/>
</dbReference>
<keyword evidence="3 17" id="KW-0633">Potassium transport</keyword>
<organism evidence="22 23">
    <name type="scientific">Holothuria leucospilota</name>
    <name type="common">Black long sea cucumber</name>
    <name type="synonym">Mertensiothuria leucospilota</name>
    <dbReference type="NCBI Taxonomy" id="206669"/>
    <lineage>
        <taxon>Eukaryota</taxon>
        <taxon>Metazoa</taxon>
        <taxon>Echinodermata</taxon>
        <taxon>Eleutherozoa</taxon>
        <taxon>Echinozoa</taxon>
        <taxon>Holothuroidea</taxon>
        <taxon>Aspidochirotacea</taxon>
        <taxon>Aspidochirotida</taxon>
        <taxon>Holothuriidae</taxon>
        <taxon>Holothuria</taxon>
    </lineage>
</organism>
<evidence type="ECO:0000256" key="18">
    <source>
        <dbReference type="SAM" id="MobiDB-lite"/>
    </source>
</evidence>
<evidence type="ECO:0000256" key="15">
    <source>
        <dbReference type="ARBA" id="ARBA00076077"/>
    </source>
</evidence>
<evidence type="ECO:0000313" key="22">
    <source>
        <dbReference type="EMBL" id="KAJ8037052.1"/>
    </source>
</evidence>
<evidence type="ECO:0000256" key="13">
    <source>
        <dbReference type="ARBA" id="ARBA00062687"/>
    </source>
</evidence>
<keyword evidence="4 17" id="KW-0812">Transmembrane</keyword>
<dbReference type="PANTHER" id="PTHR11767:SF102">
    <property type="entry name" value="INWARDLY RECTIFYING POTASSIUM CHANNEL 1, ISOFORM F"/>
    <property type="match status" value="1"/>
</dbReference>
<evidence type="ECO:0000256" key="14">
    <source>
        <dbReference type="ARBA" id="ARBA00072191"/>
    </source>
</evidence>
<keyword evidence="5 17" id="KW-0851">Voltage-gated channel</keyword>
<evidence type="ECO:0000256" key="11">
    <source>
        <dbReference type="ARBA" id="ARBA00034430"/>
    </source>
</evidence>
<dbReference type="InterPro" id="IPR013518">
    <property type="entry name" value="K_chnl_inward-rec_Kir_cyto"/>
</dbReference>
<dbReference type="GO" id="GO:0005242">
    <property type="term" value="F:inward rectifier potassium channel activity"/>
    <property type="evidence" value="ECO:0007669"/>
    <property type="project" value="InterPro"/>
</dbReference>
<evidence type="ECO:0000256" key="8">
    <source>
        <dbReference type="ARBA" id="ARBA00023065"/>
    </source>
</evidence>
<dbReference type="GO" id="GO:1990573">
    <property type="term" value="P:potassium ion import across plasma membrane"/>
    <property type="evidence" value="ECO:0007669"/>
    <property type="project" value="TreeGrafter"/>
</dbReference>
<feature type="transmembrane region" description="Helical" evidence="19">
    <location>
        <begin position="100"/>
        <end position="123"/>
    </location>
</feature>
<accession>A0A9Q1C1U1</accession>
<protein>
    <recommendedName>
        <fullName evidence="14">G protein-activated inward rectifier potassium channel 3</fullName>
    </recommendedName>
    <alternativeName>
        <fullName evidence="16">Inward rectifier K(+) channel Kir3.3</fullName>
    </alternativeName>
    <alternativeName>
        <fullName evidence="15">Potassium channel, inwardly rectifying subfamily J member 9</fullName>
    </alternativeName>
</protein>
<name>A0A9Q1C1U1_HOLLE</name>
<dbReference type="GO" id="GO:0034765">
    <property type="term" value="P:regulation of monoatomic ion transmembrane transport"/>
    <property type="evidence" value="ECO:0007669"/>
    <property type="project" value="TreeGrafter"/>
</dbReference>
<dbReference type="GO" id="GO:0005886">
    <property type="term" value="C:plasma membrane"/>
    <property type="evidence" value="ECO:0007669"/>
    <property type="project" value="TreeGrafter"/>
</dbReference>
<evidence type="ECO:0000256" key="7">
    <source>
        <dbReference type="ARBA" id="ARBA00022989"/>
    </source>
</evidence>
<evidence type="ECO:0000256" key="16">
    <source>
        <dbReference type="ARBA" id="ARBA00081071"/>
    </source>
</evidence>
<dbReference type="InterPro" id="IPR016449">
    <property type="entry name" value="K_chnl_inward-rec_Kir"/>
</dbReference>
<dbReference type="PANTHER" id="PTHR11767">
    <property type="entry name" value="INWARD RECTIFIER POTASSIUM CHANNEL"/>
    <property type="match status" value="1"/>
</dbReference>
<dbReference type="GO" id="GO:0034702">
    <property type="term" value="C:monoatomic ion channel complex"/>
    <property type="evidence" value="ECO:0007669"/>
    <property type="project" value="UniProtKB-KW"/>
</dbReference>
<evidence type="ECO:0000256" key="19">
    <source>
        <dbReference type="SAM" id="Phobius"/>
    </source>
</evidence>
<reference evidence="22" key="1">
    <citation type="submission" date="2021-10" db="EMBL/GenBank/DDBJ databases">
        <title>Tropical sea cucumber genome reveals ecological adaptation and Cuvierian tubules defense mechanism.</title>
        <authorList>
            <person name="Chen T."/>
        </authorList>
    </citation>
    <scope>NUCLEOTIDE SEQUENCE</scope>
    <source>
        <strain evidence="22">Nanhai2018</strain>
        <tissue evidence="22">Muscle</tissue>
    </source>
</reference>
<feature type="region of interest" description="Disordered" evidence="18">
    <location>
        <begin position="448"/>
        <end position="526"/>
    </location>
</feature>
<proteinExistence type="inferred from homology"/>
<keyword evidence="7 19" id="KW-1133">Transmembrane helix</keyword>
<evidence type="ECO:0000256" key="6">
    <source>
        <dbReference type="ARBA" id="ARBA00022958"/>
    </source>
</evidence>
<dbReference type="SUPFAM" id="SSF81324">
    <property type="entry name" value="Voltage-gated potassium channels"/>
    <property type="match status" value="1"/>
</dbReference>
<comment type="subcellular location">
    <subcellularLocation>
        <location evidence="1 17">Membrane</location>
        <topology evidence="1 17">Multi-pass membrane protein</topology>
    </subcellularLocation>
</comment>
<dbReference type="Gene3D" id="1.10.287.70">
    <property type="match status" value="1"/>
</dbReference>
<keyword evidence="9 19" id="KW-0472">Membrane</keyword>
<evidence type="ECO:0000256" key="10">
    <source>
        <dbReference type="ARBA" id="ARBA00023303"/>
    </source>
</evidence>
<dbReference type="Pfam" id="PF01007">
    <property type="entry name" value="IRK"/>
    <property type="match status" value="1"/>
</dbReference>
<feature type="compositionally biased region" description="Polar residues" evidence="18">
    <location>
        <begin position="454"/>
        <end position="465"/>
    </location>
</feature>
<dbReference type="Proteomes" id="UP001152320">
    <property type="component" value="Chromosome 8"/>
</dbReference>
<evidence type="ECO:0000256" key="1">
    <source>
        <dbReference type="ARBA" id="ARBA00004141"/>
    </source>
</evidence>
<evidence type="ECO:0000259" key="20">
    <source>
        <dbReference type="Pfam" id="PF01007"/>
    </source>
</evidence>
<comment type="subunit">
    <text evidence="13">Associates with KCNJ3/GIRK1 to form a G-protein-activated heteromultimer pore-forming unit. Interacts (via PDZ-binding motif) with SNX27 (via PDZ domain); the interaction is required when endocytosed to prevent degradation in lysosomes and promote recycling to the plasma membrane.</text>
</comment>
<feature type="transmembrane region" description="Helical" evidence="19">
    <location>
        <begin position="179"/>
        <end position="203"/>
    </location>
</feature>
<dbReference type="PRINTS" id="PR01320">
    <property type="entry name" value="KIRCHANNEL"/>
</dbReference>
<keyword evidence="6 17" id="KW-0630">Potassium</keyword>
<dbReference type="AlphaFoldDB" id="A0A9Q1C1U1"/>
<evidence type="ECO:0000256" key="3">
    <source>
        <dbReference type="ARBA" id="ARBA00022538"/>
    </source>
</evidence>
<sequence length="526" mass="59901">MNEITNLTSDDDALRASNTSLSSESAYSSNGNAVPLPSTLNRKESVRSYKLRRKLKRHKQMQRLVSKDGMCNVVHCHVKYRGFRFMSDMFTTLVDLRWRYMLLVFTLAYVLGWFLFGIVWFIIAVSHGDHRNASMNATLDFEPCVENVNTFTGAFLFSVETQTTIGYGFRSVTEECPQAVFIVVAQSVFSCLIDAVMIGCVFAKIARPKKRAATLKFSRNAVIAQRDGQLCFMFRVGDIRMSHLYEAHMRAYLIKPRVTEEGEIIPIVQYNMDLGYDTGEDRIFLVWPLIISHVIDEKSPLYEYSAQDLSTADFEIIIILEGVVEQTGLTTQARTSYLPSEIIWGHRFCSSVVALKHETDKQYSIDYAKFEDIYEVPDMTRASAKTIDQRHHNEEEEGNSKLFLDCMQHYMTNVINKQHPHNGVHSNRIVADIPLREVPLRDASVRRRLRGLSSKGNNGRLNRNSDPLAGKRWHPSVVRQLSVTDTAAVKDETLKNNDESDVDDEAGETQGLLSRQDSRIARESNV</sequence>
<evidence type="ECO:0000256" key="12">
    <source>
        <dbReference type="ARBA" id="ARBA00061604"/>
    </source>
</evidence>
<comment type="caution">
    <text evidence="22">The sequence shown here is derived from an EMBL/GenBank/DDBJ whole genome shotgun (WGS) entry which is preliminary data.</text>
</comment>
<comment type="catalytic activity">
    <reaction evidence="11">
        <text>K(+)(in) = K(+)(out)</text>
        <dbReference type="Rhea" id="RHEA:29463"/>
        <dbReference type="ChEBI" id="CHEBI:29103"/>
    </reaction>
</comment>